<dbReference type="OrthoDB" id="9982573at2"/>
<gene>
    <name evidence="1" type="ORF">Enr8_03940</name>
</gene>
<organism evidence="1 2">
    <name type="scientific">Blastopirellula retiformator</name>
    <dbReference type="NCBI Taxonomy" id="2527970"/>
    <lineage>
        <taxon>Bacteria</taxon>
        <taxon>Pseudomonadati</taxon>
        <taxon>Planctomycetota</taxon>
        <taxon>Planctomycetia</taxon>
        <taxon>Pirellulales</taxon>
        <taxon>Pirellulaceae</taxon>
        <taxon>Blastopirellula</taxon>
    </lineage>
</organism>
<evidence type="ECO:0000313" key="2">
    <source>
        <dbReference type="Proteomes" id="UP000318878"/>
    </source>
</evidence>
<name>A0A5C5VLA0_9BACT</name>
<proteinExistence type="predicted"/>
<dbReference type="AlphaFoldDB" id="A0A5C5VLA0"/>
<protein>
    <submittedName>
        <fullName evidence="1">Uncharacterized protein</fullName>
    </submittedName>
</protein>
<dbReference type="Proteomes" id="UP000318878">
    <property type="component" value="Unassembled WGS sequence"/>
</dbReference>
<dbReference type="RefSeq" id="WP_146428931.1">
    <property type="nucleotide sequence ID" value="NZ_SJPF01000001.1"/>
</dbReference>
<dbReference type="EMBL" id="SJPF01000001">
    <property type="protein sequence ID" value="TWT38700.1"/>
    <property type="molecule type" value="Genomic_DNA"/>
</dbReference>
<comment type="caution">
    <text evidence="1">The sequence shown here is derived from an EMBL/GenBank/DDBJ whole genome shotgun (WGS) entry which is preliminary data.</text>
</comment>
<reference evidence="1 2" key="1">
    <citation type="submission" date="2019-02" db="EMBL/GenBank/DDBJ databases">
        <title>Deep-cultivation of Planctomycetes and their phenomic and genomic characterization uncovers novel biology.</title>
        <authorList>
            <person name="Wiegand S."/>
            <person name="Jogler M."/>
            <person name="Boedeker C."/>
            <person name="Pinto D."/>
            <person name="Vollmers J."/>
            <person name="Rivas-Marin E."/>
            <person name="Kohn T."/>
            <person name="Peeters S.H."/>
            <person name="Heuer A."/>
            <person name="Rast P."/>
            <person name="Oberbeckmann S."/>
            <person name="Bunk B."/>
            <person name="Jeske O."/>
            <person name="Meyerdierks A."/>
            <person name="Storesund J.E."/>
            <person name="Kallscheuer N."/>
            <person name="Luecker S."/>
            <person name="Lage O.M."/>
            <person name="Pohl T."/>
            <person name="Merkel B.J."/>
            <person name="Hornburger P."/>
            <person name="Mueller R.-W."/>
            <person name="Bruemmer F."/>
            <person name="Labrenz M."/>
            <person name="Spormann A.M."/>
            <person name="Op Den Camp H."/>
            <person name="Overmann J."/>
            <person name="Amann R."/>
            <person name="Jetten M.S.M."/>
            <person name="Mascher T."/>
            <person name="Medema M.H."/>
            <person name="Devos D.P."/>
            <person name="Kaster A.-K."/>
            <person name="Ovreas L."/>
            <person name="Rohde M."/>
            <person name="Galperin M.Y."/>
            <person name="Jogler C."/>
        </authorList>
    </citation>
    <scope>NUCLEOTIDE SEQUENCE [LARGE SCALE GENOMIC DNA]</scope>
    <source>
        <strain evidence="1 2">Enr8</strain>
    </source>
</reference>
<keyword evidence="2" id="KW-1185">Reference proteome</keyword>
<sequence>MSEYQPISVELAKQIADDYSKDVVVICAGDEKHDRLHFTSFGRDPIDKLAGARMAEMFAEQLGSYADSQQTTHEDFRDVPAANSRRHVELLVDAARRALPLLQAIQKRPGNRNYDPERATNIQTAIDQLQQAIAWQPKEAASE</sequence>
<accession>A0A5C5VLA0</accession>
<evidence type="ECO:0000313" key="1">
    <source>
        <dbReference type="EMBL" id="TWT38700.1"/>
    </source>
</evidence>